<protein>
    <recommendedName>
        <fullName evidence="3">DUF4242 domain-containing protein</fullName>
    </recommendedName>
</protein>
<dbReference type="Gene3D" id="3.30.70.3090">
    <property type="entry name" value="ORF SCO4226, nickel-binding ferredoxin-like monomer"/>
    <property type="match status" value="1"/>
</dbReference>
<evidence type="ECO:0000313" key="2">
    <source>
        <dbReference type="Proteomes" id="UP000239899"/>
    </source>
</evidence>
<accession>A0A2P6TPW0</accession>
<keyword evidence="2" id="KW-1185">Reference proteome</keyword>
<name>A0A2P6TPW0_CHLSO</name>
<evidence type="ECO:0000313" key="1">
    <source>
        <dbReference type="EMBL" id="PRW56073.1"/>
    </source>
</evidence>
<evidence type="ECO:0008006" key="3">
    <source>
        <dbReference type="Google" id="ProtNLM"/>
    </source>
</evidence>
<dbReference type="AlphaFoldDB" id="A0A2P6TPW0"/>
<dbReference type="InterPro" id="IPR025336">
    <property type="entry name" value="SCO4226-like"/>
</dbReference>
<proteinExistence type="predicted"/>
<dbReference type="OrthoDB" id="507427at2759"/>
<gene>
    <name evidence="1" type="ORF">C2E21_4970</name>
</gene>
<dbReference type="InterPro" id="IPR042557">
    <property type="entry name" value="SCO4226"/>
</dbReference>
<dbReference type="Proteomes" id="UP000239899">
    <property type="component" value="Unassembled WGS sequence"/>
</dbReference>
<comment type="caution">
    <text evidence="1">The sequence shown here is derived from an EMBL/GenBank/DDBJ whole genome shotgun (WGS) entry which is preliminary data.</text>
</comment>
<sequence length="94" mass="10297">MSTTLKKFLIERNVDLSGKSREELAAATQDSCSALREVGTDKVQWRESFVCKDKIYCVYMATDAEAVRAHAAKAGIPADRVEEVAVVLDPTFSG</sequence>
<dbReference type="Pfam" id="PF14026">
    <property type="entry name" value="SCO4226-like"/>
    <property type="match status" value="1"/>
</dbReference>
<reference evidence="1 2" key="1">
    <citation type="journal article" date="2018" name="Plant J.">
        <title>Genome sequences of Chlorella sorokiniana UTEX 1602 and Micractinium conductrix SAG 241.80: implications to maltose excretion by a green alga.</title>
        <authorList>
            <person name="Arriola M.B."/>
            <person name="Velmurugan N."/>
            <person name="Zhang Y."/>
            <person name="Plunkett M.H."/>
            <person name="Hondzo H."/>
            <person name="Barney B.M."/>
        </authorList>
    </citation>
    <scope>NUCLEOTIDE SEQUENCE [LARGE SCALE GENOMIC DNA]</scope>
    <source>
        <strain evidence="2">UTEX 1602</strain>
    </source>
</reference>
<dbReference type="EMBL" id="LHPG02000009">
    <property type="protein sequence ID" value="PRW56073.1"/>
    <property type="molecule type" value="Genomic_DNA"/>
</dbReference>
<organism evidence="1 2">
    <name type="scientific">Chlorella sorokiniana</name>
    <name type="common">Freshwater green alga</name>
    <dbReference type="NCBI Taxonomy" id="3076"/>
    <lineage>
        <taxon>Eukaryota</taxon>
        <taxon>Viridiplantae</taxon>
        <taxon>Chlorophyta</taxon>
        <taxon>core chlorophytes</taxon>
        <taxon>Trebouxiophyceae</taxon>
        <taxon>Chlorellales</taxon>
        <taxon>Chlorellaceae</taxon>
        <taxon>Chlorella clade</taxon>
        <taxon>Chlorella</taxon>
    </lineage>
</organism>